<gene>
    <name evidence="1" type="ORF">WMO45_03285</name>
</gene>
<sequence>MDDLTARIMDNNKWPSLQLPENLDLLNELADNSFSLGTFEGKLAGTLMYHQILEAMCMHLLDDCHFLIQLSVYPATIQFKLPTDKMFGYYIGELKSSVSFYKKDEFIQKAEQFNGYRVNAVHKMRRSNLTQLSKELDKVKPCFDELYNLYDEIQDSFRVDFHGFKKDVFIDYLTEEEQEQYFG</sequence>
<reference evidence="1 2" key="1">
    <citation type="submission" date="2024-03" db="EMBL/GenBank/DDBJ databases">
        <title>Human intestinal bacterial collection.</title>
        <authorList>
            <person name="Pauvert C."/>
            <person name="Hitch T.C.A."/>
            <person name="Clavel T."/>
        </authorList>
    </citation>
    <scope>NUCLEOTIDE SEQUENCE [LARGE SCALE GENOMIC DNA]</scope>
    <source>
        <strain evidence="1 2">CLA-AP-H34</strain>
    </source>
</reference>
<evidence type="ECO:0000313" key="2">
    <source>
        <dbReference type="Proteomes" id="UP001440599"/>
    </source>
</evidence>
<accession>A0ABV1ELR5</accession>
<dbReference type="Proteomes" id="UP001440599">
    <property type="component" value="Unassembled WGS sequence"/>
</dbReference>
<evidence type="ECO:0000313" key="1">
    <source>
        <dbReference type="EMBL" id="MEQ2455534.1"/>
    </source>
</evidence>
<dbReference type="EMBL" id="JBBMFT010000001">
    <property type="protein sequence ID" value="MEQ2455534.1"/>
    <property type="molecule type" value="Genomic_DNA"/>
</dbReference>
<dbReference type="RefSeq" id="WP_349139219.1">
    <property type="nucleotide sequence ID" value="NZ_JBBMFT010000001.1"/>
</dbReference>
<proteinExistence type="predicted"/>
<keyword evidence="2" id="KW-1185">Reference proteome</keyword>
<organism evidence="1 2">
    <name type="scientific">Flavonifractor hominis</name>
    <dbReference type="NCBI Taxonomy" id="3133178"/>
    <lineage>
        <taxon>Bacteria</taxon>
        <taxon>Bacillati</taxon>
        <taxon>Bacillota</taxon>
        <taxon>Clostridia</taxon>
        <taxon>Eubacteriales</taxon>
        <taxon>Oscillospiraceae</taxon>
        <taxon>Flavonifractor</taxon>
    </lineage>
</organism>
<protein>
    <submittedName>
        <fullName evidence="1">Uncharacterized protein</fullName>
    </submittedName>
</protein>
<comment type="caution">
    <text evidence="1">The sequence shown here is derived from an EMBL/GenBank/DDBJ whole genome shotgun (WGS) entry which is preliminary data.</text>
</comment>
<name>A0ABV1ELR5_9FIRM</name>